<comment type="caution">
    <text evidence="2">Lacks conserved residue(s) required for the propagation of feature annotation.</text>
</comment>
<dbReference type="PROSITE" id="PS50935">
    <property type="entry name" value="SSB"/>
    <property type="match status" value="1"/>
</dbReference>
<dbReference type="GO" id="GO:0006260">
    <property type="term" value="P:DNA replication"/>
    <property type="evidence" value="ECO:0007669"/>
    <property type="project" value="InterPro"/>
</dbReference>
<comment type="caution">
    <text evidence="5">The sequence shown here is derived from an EMBL/GenBank/DDBJ whole genome shotgun (WGS) entry which is preliminary data.</text>
</comment>
<comment type="subunit">
    <text evidence="2">Homotetramer.</text>
</comment>
<dbReference type="Proteomes" id="UP000229976">
    <property type="component" value="Unassembled WGS sequence"/>
</dbReference>
<dbReference type="HAMAP" id="MF_00984">
    <property type="entry name" value="SSB"/>
    <property type="match status" value="1"/>
</dbReference>
<dbReference type="Pfam" id="PF00436">
    <property type="entry name" value="SSB"/>
    <property type="match status" value="1"/>
</dbReference>
<feature type="region of interest" description="Disordered" evidence="4">
    <location>
        <begin position="107"/>
        <end position="161"/>
    </location>
</feature>
<sequence>MNLNKVLLIGRLTRDPENKSLPSGQQVTSFGMATDRYYTSKQGEKQQKTEFHNIVCFGRLAEISSQYMNKGSLVFIEGRLQTRNWNDASGNKKYRTEIIAERLQLGPRSAGSAGSPAGGIKTEPNIQRPASESKHFNEVRADEDIPIIEENEEIDVKDIPF</sequence>
<dbReference type="InterPro" id="IPR012340">
    <property type="entry name" value="NA-bd_OB-fold"/>
</dbReference>
<evidence type="ECO:0000313" key="6">
    <source>
        <dbReference type="Proteomes" id="UP000229976"/>
    </source>
</evidence>
<dbReference type="SUPFAM" id="SSF50249">
    <property type="entry name" value="Nucleic acid-binding proteins"/>
    <property type="match status" value="1"/>
</dbReference>
<reference evidence="5 6" key="1">
    <citation type="submission" date="2017-09" db="EMBL/GenBank/DDBJ databases">
        <title>Depth-based differentiation of microbial function through sediment-hosted aquifers and enrichment of novel symbionts in the deep terrestrial subsurface.</title>
        <authorList>
            <person name="Probst A.J."/>
            <person name="Ladd B."/>
            <person name="Jarett J.K."/>
            <person name="Geller-Mcgrath D.E."/>
            <person name="Sieber C.M."/>
            <person name="Emerson J.B."/>
            <person name="Anantharaman K."/>
            <person name="Thomas B.C."/>
            <person name="Malmstrom R."/>
            <person name="Stieglmeier M."/>
            <person name="Klingl A."/>
            <person name="Woyke T."/>
            <person name="Ryan C.M."/>
            <person name="Banfield J.F."/>
        </authorList>
    </citation>
    <scope>NUCLEOTIDE SEQUENCE [LARGE SCALE GENOMIC DNA]</scope>
    <source>
        <strain evidence="5">CG23_combo_of_CG06-09_8_20_14_all_39_17</strain>
    </source>
</reference>
<dbReference type="InterPro" id="IPR000424">
    <property type="entry name" value="Primosome_PriB/ssb"/>
</dbReference>
<evidence type="ECO:0000256" key="2">
    <source>
        <dbReference type="HAMAP-Rule" id="MF_00984"/>
    </source>
</evidence>
<gene>
    <name evidence="5" type="ORF">COX37_01815</name>
</gene>
<evidence type="ECO:0000256" key="3">
    <source>
        <dbReference type="PIRNR" id="PIRNR002070"/>
    </source>
</evidence>
<dbReference type="CDD" id="cd04496">
    <property type="entry name" value="SSB_OBF"/>
    <property type="match status" value="1"/>
</dbReference>
<dbReference type="InterPro" id="IPR011344">
    <property type="entry name" value="ssDNA-bd"/>
</dbReference>
<dbReference type="Gene3D" id="2.40.50.140">
    <property type="entry name" value="Nucleic acid-binding proteins"/>
    <property type="match status" value="1"/>
</dbReference>
<dbReference type="GO" id="GO:0009295">
    <property type="term" value="C:nucleoid"/>
    <property type="evidence" value="ECO:0007669"/>
    <property type="project" value="TreeGrafter"/>
</dbReference>
<proteinExistence type="inferred from homology"/>
<dbReference type="PANTHER" id="PTHR10302:SF27">
    <property type="entry name" value="SINGLE-STRANDED DNA-BINDING PROTEIN"/>
    <property type="match status" value="1"/>
</dbReference>
<dbReference type="NCBIfam" id="TIGR00621">
    <property type="entry name" value="ssb"/>
    <property type="match status" value="1"/>
</dbReference>
<dbReference type="AlphaFoldDB" id="A0A2G9YUK4"/>
<organism evidence="5 6">
    <name type="scientific">Candidatus Nealsonbacteria bacterium CG23_combo_of_CG06-09_8_20_14_all_39_17</name>
    <dbReference type="NCBI Taxonomy" id="1974722"/>
    <lineage>
        <taxon>Bacteria</taxon>
        <taxon>Candidatus Nealsoniibacteriota</taxon>
    </lineage>
</organism>
<evidence type="ECO:0000256" key="1">
    <source>
        <dbReference type="ARBA" id="ARBA00023125"/>
    </source>
</evidence>
<dbReference type="PANTHER" id="PTHR10302">
    <property type="entry name" value="SINGLE-STRANDED DNA-BINDING PROTEIN"/>
    <property type="match status" value="1"/>
</dbReference>
<dbReference type="GO" id="GO:0003697">
    <property type="term" value="F:single-stranded DNA binding"/>
    <property type="evidence" value="ECO:0007669"/>
    <property type="project" value="UniProtKB-UniRule"/>
</dbReference>
<name>A0A2G9YUK4_9BACT</name>
<evidence type="ECO:0000313" key="5">
    <source>
        <dbReference type="EMBL" id="PIP22859.1"/>
    </source>
</evidence>
<evidence type="ECO:0000256" key="4">
    <source>
        <dbReference type="SAM" id="MobiDB-lite"/>
    </source>
</evidence>
<accession>A0A2G9YUK4</accession>
<keyword evidence="1 2" id="KW-0238">DNA-binding</keyword>
<dbReference type="PIRSF" id="PIRSF002070">
    <property type="entry name" value="SSB"/>
    <property type="match status" value="1"/>
</dbReference>
<feature type="compositionally biased region" description="Low complexity" evidence="4">
    <location>
        <begin position="107"/>
        <end position="119"/>
    </location>
</feature>
<feature type="compositionally biased region" description="Basic and acidic residues" evidence="4">
    <location>
        <begin position="131"/>
        <end position="143"/>
    </location>
</feature>
<feature type="compositionally biased region" description="Acidic residues" evidence="4">
    <location>
        <begin position="144"/>
        <end position="153"/>
    </location>
</feature>
<dbReference type="EMBL" id="PCRO01000022">
    <property type="protein sequence ID" value="PIP22859.1"/>
    <property type="molecule type" value="Genomic_DNA"/>
</dbReference>
<protein>
    <recommendedName>
        <fullName evidence="2 3">Single-stranded DNA-binding protein</fullName>
        <shortName evidence="2">SSB</shortName>
    </recommendedName>
</protein>